<protein>
    <submittedName>
        <fullName evidence="11">Family 43 glycosylhydrolase</fullName>
    </submittedName>
</protein>
<dbReference type="Pfam" id="PF04616">
    <property type="entry name" value="Glyco_hydro_43"/>
    <property type="match status" value="1"/>
</dbReference>
<feature type="active site" description="Proton acceptor" evidence="5">
    <location>
        <position position="55"/>
    </location>
</feature>
<dbReference type="InterPro" id="IPR006710">
    <property type="entry name" value="Glyco_hydro_43"/>
</dbReference>
<dbReference type="PANTHER" id="PTHR43301">
    <property type="entry name" value="ARABINAN ENDO-1,5-ALPHA-L-ARABINOSIDASE"/>
    <property type="match status" value="1"/>
</dbReference>
<evidence type="ECO:0000259" key="10">
    <source>
        <dbReference type="Pfam" id="PF20578"/>
    </source>
</evidence>
<dbReference type="CDD" id="cd18832">
    <property type="entry name" value="GH43_GsAbnA-like"/>
    <property type="match status" value="1"/>
</dbReference>
<dbReference type="Gene3D" id="2.40.128.10">
    <property type="match status" value="1"/>
</dbReference>
<dbReference type="GO" id="GO:0004553">
    <property type="term" value="F:hydrolase activity, hydrolyzing O-glycosyl compounds"/>
    <property type="evidence" value="ECO:0007669"/>
    <property type="project" value="InterPro"/>
</dbReference>
<proteinExistence type="inferred from homology"/>
<dbReference type="PANTHER" id="PTHR43301:SF3">
    <property type="entry name" value="ARABINAN ENDO-1,5-ALPHA-L-ARABINOSIDASE A-RELATED"/>
    <property type="match status" value="1"/>
</dbReference>
<evidence type="ECO:0000256" key="4">
    <source>
        <dbReference type="ARBA" id="ARBA00023295"/>
    </source>
</evidence>
<evidence type="ECO:0000256" key="7">
    <source>
        <dbReference type="SAM" id="MobiDB-lite"/>
    </source>
</evidence>
<evidence type="ECO:0000256" key="6">
    <source>
        <dbReference type="PIRSR" id="PIRSR606710-2"/>
    </source>
</evidence>
<dbReference type="RefSeq" id="WP_153791895.1">
    <property type="nucleotide sequence ID" value="NZ_CP045915.1"/>
</dbReference>
<evidence type="ECO:0000259" key="9">
    <source>
        <dbReference type="Pfam" id="PF16369"/>
    </source>
</evidence>
<dbReference type="SUPFAM" id="SSF75005">
    <property type="entry name" value="Arabinanase/levansucrase/invertase"/>
    <property type="match status" value="1"/>
</dbReference>
<accession>A0A5Q2TN19</accession>
<comment type="pathway">
    <text evidence="1">Glycan metabolism; L-arabinan degradation.</text>
</comment>
<keyword evidence="8" id="KW-0732">Signal</keyword>
<dbReference type="SUPFAM" id="SSF49899">
    <property type="entry name" value="Concanavalin A-like lectins/glucanases"/>
    <property type="match status" value="1"/>
</dbReference>
<sequence length="844" mass="93507">MKSIIRKSILLFLVFMLIPATVGATKNSQQSDNSNKPGQPSEGPVPHFNNVSVHDPSIIKDGDTFYAFGTHIEAAKSKDLISWDRFTNGYTTPDNTLYGDLSENLAGSFEWAGENDADSAGGFAVWAPDIFYNEDYVNEDGSTGAYMIYYSASSTYIRSAIGYAVSQDIEGPYEYVDTVVYSGFTEEEAYDNNSTINKQWENTNISSLVEDGTLAEENDDWFSSDGSFNNTMYPNAIDANLFYDEDGKLWMTYGSWSGGLFLLEIDKETGQVIYPEEDGETEDGRMIDRYFGTKIAGGYTKSGEGPYIVYDEETGYYYLYVTYGWLGADGGYNMRVFRATAPEGPYLDAKGQDAVLPGNVSNHTYGNKIMGNFMFDRKIGEAGDGDGFGYVSPGHNSVYLDEDTGEQLLVFHSRFPNQGEAHEMRIHSIFMNEDDWPVVSPYRYTGKALEKVNKQDIEGLYKFINHGNEYSGAIETSEYITLEKNNKVTGAAEGTWKKTDHNQAEITLDDETYKGVFVPQWDEVSEQYVMTFTAISDQGIAIWGSQQADRTDAEVVKAIEEELNLGNTNEVVSDLELPTVGANGATISWETSDESVITNTGEIDRPSEEVGSLNATLTATITQGEETATKSFEITVLPYQNAELTSHFPFDSNLSDQHGDFGTGTITGDRITNTGGSISYEEGVSGQAIYFDGDSGVLLPDNLITNHQYSVSFWVNPEDLSTYTTTFFGGEFSSWISMLPQGPASDRTMLWSGEAWYDAPSSYTINTNEWTHVAFSVNNGTVKLYLNGEEEFVGSNFPDIFTNADADFSLGVNHWDTPFKGYIDDLQIFNGELSPEQLNQLSSQ</sequence>
<dbReference type="InterPro" id="IPR046780">
    <property type="entry name" value="aBig_2"/>
</dbReference>
<dbReference type="AlphaFoldDB" id="A0A5Q2TN19"/>
<dbReference type="InterPro" id="IPR032291">
    <property type="entry name" value="Abn2_C"/>
</dbReference>
<feature type="domain" description="Extracellular endo-alpha-(1-&gt;5)-L-arabinanase C-terminal" evidence="9">
    <location>
        <begin position="441"/>
        <end position="544"/>
    </location>
</feature>
<dbReference type="Proteomes" id="UP000339690">
    <property type="component" value="Chromosome"/>
</dbReference>
<keyword evidence="12" id="KW-1185">Reference proteome</keyword>
<reference evidence="11 12" key="1">
    <citation type="submission" date="2019-11" db="EMBL/GenBank/DDBJ databases">
        <title>Gracilibacillus salitolerans sp. nov., a moderate halophile isolated from a saline soil in northwest China.</title>
        <authorList>
            <person name="Gan L."/>
        </authorList>
    </citation>
    <scope>NUCLEOTIDE SEQUENCE [LARGE SCALE GENOMIC DNA]</scope>
    <source>
        <strain evidence="11 12">SCU50</strain>
    </source>
</reference>
<feature type="chain" id="PRO_5024294160" evidence="8">
    <location>
        <begin position="25"/>
        <end position="844"/>
    </location>
</feature>
<dbReference type="Gene3D" id="2.115.10.20">
    <property type="entry name" value="Glycosyl hydrolase domain, family 43"/>
    <property type="match status" value="1"/>
</dbReference>
<evidence type="ECO:0000256" key="1">
    <source>
        <dbReference type="ARBA" id="ARBA00004834"/>
    </source>
</evidence>
<gene>
    <name evidence="11" type="ORF">GI584_16515</name>
</gene>
<feature type="domain" description="Atrophied bacterial Ig" evidence="10">
    <location>
        <begin position="557"/>
        <end position="637"/>
    </location>
</feature>
<dbReference type="Pfam" id="PF13385">
    <property type="entry name" value="Laminin_G_3"/>
    <property type="match status" value="1"/>
</dbReference>
<dbReference type="Pfam" id="PF16369">
    <property type="entry name" value="GH43_C"/>
    <property type="match status" value="1"/>
</dbReference>
<dbReference type="EMBL" id="CP045915">
    <property type="protein sequence ID" value="QGH35551.1"/>
    <property type="molecule type" value="Genomic_DNA"/>
</dbReference>
<evidence type="ECO:0000256" key="5">
    <source>
        <dbReference type="PIRSR" id="PIRSR606710-1"/>
    </source>
</evidence>
<evidence type="ECO:0000256" key="8">
    <source>
        <dbReference type="SAM" id="SignalP"/>
    </source>
</evidence>
<feature type="active site" description="Proton donor" evidence="5">
    <location>
        <position position="304"/>
    </location>
</feature>
<dbReference type="InterPro" id="IPR023296">
    <property type="entry name" value="Glyco_hydro_beta-prop_sf"/>
</dbReference>
<name>A0A5Q2TN19_9BACI</name>
<dbReference type="GO" id="GO:0005975">
    <property type="term" value="P:carbohydrate metabolic process"/>
    <property type="evidence" value="ECO:0007669"/>
    <property type="project" value="InterPro"/>
</dbReference>
<feature type="compositionally biased region" description="Polar residues" evidence="7">
    <location>
        <begin position="26"/>
        <end position="38"/>
    </location>
</feature>
<dbReference type="Gene3D" id="2.60.120.200">
    <property type="match status" value="1"/>
</dbReference>
<comment type="similarity">
    <text evidence="2">Belongs to the glycosyl hydrolase 43 family.</text>
</comment>
<keyword evidence="3 11" id="KW-0378">Hydrolase</keyword>
<evidence type="ECO:0000313" key="11">
    <source>
        <dbReference type="EMBL" id="QGH35551.1"/>
    </source>
</evidence>
<dbReference type="InterPro" id="IPR013320">
    <property type="entry name" value="ConA-like_dom_sf"/>
</dbReference>
<evidence type="ECO:0000256" key="3">
    <source>
        <dbReference type="ARBA" id="ARBA00022801"/>
    </source>
</evidence>
<evidence type="ECO:0000256" key="2">
    <source>
        <dbReference type="ARBA" id="ARBA00009865"/>
    </source>
</evidence>
<feature type="region of interest" description="Disordered" evidence="7">
    <location>
        <begin position="26"/>
        <end position="50"/>
    </location>
</feature>
<evidence type="ECO:0000313" key="12">
    <source>
        <dbReference type="Proteomes" id="UP000339690"/>
    </source>
</evidence>
<feature type="site" description="Important for catalytic activity, responsible for pKa modulation of the active site Glu and correct orientation of both the proton donor and substrate" evidence="6">
    <location>
        <position position="238"/>
    </location>
</feature>
<keyword evidence="4" id="KW-0326">Glycosidase</keyword>
<dbReference type="KEGG" id="grc:GI584_16515"/>
<dbReference type="InterPro" id="IPR050727">
    <property type="entry name" value="GH43_arabinanases"/>
</dbReference>
<feature type="signal peptide" evidence="8">
    <location>
        <begin position="1"/>
        <end position="24"/>
    </location>
</feature>
<dbReference type="Pfam" id="PF20578">
    <property type="entry name" value="aBig_2"/>
    <property type="match status" value="1"/>
</dbReference>
<organism evidence="11 12">
    <name type="scientific">Gracilibacillus salitolerans</name>
    <dbReference type="NCBI Taxonomy" id="2663022"/>
    <lineage>
        <taxon>Bacteria</taxon>
        <taxon>Bacillati</taxon>
        <taxon>Bacillota</taxon>
        <taxon>Bacilli</taxon>
        <taxon>Bacillales</taxon>
        <taxon>Bacillaceae</taxon>
        <taxon>Gracilibacillus</taxon>
    </lineage>
</organism>